<evidence type="ECO:0000256" key="1">
    <source>
        <dbReference type="SAM" id="Coils"/>
    </source>
</evidence>
<keyword evidence="2" id="KW-1133">Transmembrane helix</keyword>
<dbReference type="Pfam" id="PF11797">
    <property type="entry name" value="WxLIP_HBD"/>
    <property type="match status" value="1"/>
</dbReference>
<reference evidence="6 7" key="1">
    <citation type="submission" date="2024-03" db="EMBL/GenBank/DDBJ databases">
        <title>Mouse gut bacterial collection (mGBC) of GemPharmatech.</title>
        <authorList>
            <person name="He Y."/>
            <person name="Dong L."/>
            <person name="Wu D."/>
            <person name="Gao X."/>
            <person name="Lin Z."/>
        </authorList>
    </citation>
    <scope>NUCLEOTIDE SEQUENCE [LARGE SCALE GENOMIC DNA]</scope>
    <source>
        <strain evidence="6 7">20-218</strain>
    </source>
</reference>
<evidence type="ECO:0000313" key="7">
    <source>
        <dbReference type="Proteomes" id="UP001565242"/>
    </source>
</evidence>
<dbReference type="RefSeq" id="WP_369918166.1">
    <property type="nucleotide sequence ID" value="NZ_JBCLSQ010000011.1"/>
</dbReference>
<sequence length="378" mass="42970">MKNLKKWVTLILALAGMFIFVNPAFANQFNFSVKAILPDNQASKASYFDLLMNPSQTQTLTVELSNSTDKSVTVEQGLASATTNLNGVVEYSPNSIKPDASLKYNMKDYVKLDEEIVLEPKSTKTVKITVKMPDSVFKGYMAGGLTYKEKQGSKKTADTKGISIQNEYAYVIALLLSQSNEKVAPDLKLTKVSAGQVNYRNVINANLQNPSMGYLNQMQLSATVKGIDNPKLEYKSSKEMMQMAPNSNFDYPLSLNGEKLQPGKYQMKMVVHGQKDENGSYVVKDEKGNETRYKYEWTFVQDFEITADKARELNAKDVTIKQDSSWIKWLIIALIFLFLILIFFFILWKRRKKDQEEDEKTARIAELEKRLNEKDIEN</sequence>
<dbReference type="EMBL" id="JBCLSQ010000011">
    <property type="protein sequence ID" value="MEY8537955.1"/>
    <property type="molecule type" value="Genomic_DNA"/>
</dbReference>
<feature type="transmembrane region" description="Helical" evidence="2">
    <location>
        <begin position="326"/>
        <end position="348"/>
    </location>
</feature>
<keyword evidence="7" id="KW-1185">Reference proteome</keyword>
<dbReference type="InterPro" id="IPR021759">
    <property type="entry name" value="WxLIP_HBD"/>
</dbReference>
<dbReference type="Pfam" id="PF06030">
    <property type="entry name" value="WxLIP_PGBD"/>
    <property type="match status" value="1"/>
</dbReference>
<feature type="coiled-coil region" evidence="1">
    <location>
        <begin position="350"/>
        <end position="377"/>
    </location>
</feature>
<protein>
    <submittedName>
        <fullName evidence="6">DUF916 and DUF3324 domain-containing protein</fullName>
    </submittedName>
</protein>
<proteinExistence type="predicted"/>
<gene>
    <name evidence="6" type="ORF">AALM99_05805</name>
</gene>
<feature type="domain" description="WxL Interacting Protein host binding" evidence="5">
    <location>
        <begin position="160"/>
        <end position="314"/>
    </location>
</feature>
<evidence type="ECO:0000313" key="6">
    <source>
        <dbReference type="EMBL" id="MEY8537955.1"/>
    </source>
</evidence>
<evidence type="ECO:0000259" key="5">
    <source>
        <dbReference type="Pfam" id="PF11797"/>
    </source>
</evidence>
<keyword evidence="2" id="KW-0812">Transmembrane</keyword>
<name>A0ABV4DCR8_9LACT</name>
<dbReference type="Proteomes" id="UP001565242">
    <property type="component" value="Unassembled WGS sequence"/>
</dbReference>
<comment type="caution">
    <text evidence="6">The sequence shown here is derived from an EMBL/GenBank/DDBJ whole genome shotgun (WGS) entry which is preliminary data.</text>
</comment>
<dbReference type="InterPro" id="IPR010317">
    <property type="entry name" value="WxLIP_PGBD"/>
</dbReference>
<keyword evidence="1" id="KW-0175">Coiled coil</keyword>
<evidence type="ECO:0000256" key="3">
    <source>
        <dbReference type="SAM" id="SignalP"/>
    </source>
</evidence>
<feature type="domain" description="WxL Interacting Protein peptidoglycan binding" evidence="4">
    <location>
        <begin position="31"/>
        <end position="148"/>
    </location>
</feature>
<evidence type="ECO:0000256" key="2">
    <source>
        <dbReference type="SAM" id="Phobius"/>
    </source>
</evidence>
<feature type="signal peptide" evidence="3">
    <location>
        <begin position="1"/>
        <end position="26"/>
    </location>
</feature>
<evidence type="ECO:0000259" key="4">
    <source>
        <dbReference type="Pfam" id="PF06030"/>
    </source>
</evidence>
<feature type="chain" id="PRO_5045925471" evidence="3">
    <location>
        <begin position="27"/>
        <end position="378"/>
    </location>
</feature>
<organism evidence="6 7">
    <name type="scientific">Lactococcus muris</name>
    <dbReference type="NCBI Taxonomy" id="2941330"/>
    <lineage>
        <taxon>Bacteria</taxon>
        <taxon>Bacillati</taxon>
        <taxon>Bacillota</taxon>
        <taxon>Bacilli</taxon>
        <taxon>Lactobacillales</taxon>
        <taxon>Streptococcaceae</taxon>
        <taxon>Lactococcus</taxon>
    </lineage>
</organism>
<keyword evidence="3" id="KW-0732">Signal</keyword>
<keyword evidence="2" id="KW-0472">Membrane</keyword>
<accession>A0ABV4DCR8</accession>